<gene>
    <name evidence="2" type="ORF">SAMN02745784_02601</name>
</gene>
<name>A0A1M4YDB4_9FIRM</name>
<reference evidence="3" key="1">
    <citation type="submission" date="2016-11" db="EMBL/GenBank/DDBJ databases">
        <authorList>
            <person name="Varghese N."/>
            <person name="Submissions S."/>
        </authorList>
    </citation>
    <scope>NUCLEOTIDE SEQUENCE [LARGE SCALE GENOMIC DNA]</scope>
    <source>
        <strain evidence="3">DSM 18095</strain>
    </source>
</reference>
<dbReference type="Pfam" id="PF11823">
    <property type="entry name" value="Se_S_carrier"/>
    <property type="match status" value="1"/>
</dbReference>
<dbReference type="GeneID" id="90995841"/>
<proteinExistence type="predicted"/>
<dbReference type="Proteomes" id="UP000184114">
    <property type="component" value="Unassembled WGS sequence"/>
</dbReference>
<sequence length="89" mass="10396">MENFYCVVTFHVTQHALIFEKFMNNKGIPVKLMPVPRQVSSSCGTAAKVPCELEYNIKKWCIDENIPIDDFHKVENKKGNNWFSKYINK</sequence>
<dbReference type="STRING" id="1123404.SAMN02745784_02601"/>
<evidence type="ECO:0000313" key="3">
    <source>
        <dbReference type="Proteomes" id="UP000184114"/>
    </source>
</evidence>
<accession>A0A1M4YDB4</accession>
<organism evidence="2 3">
    <name type="scientific">Tissierella praeacuta DSM 18095</name>
    <dbReference type="NCBI Taxonomy" id="1123404"/>
    <lineage>
        <taxon>Bacteria</taxon>
        <taxon>Bacillati</taxon>
        <taxon>Bacillota</taxon>
        <taxon>Tissierellia</taxon>
        <taxon>Tissierellales</taxon>
        <taxon>Tissierellaceae</taxon>
        <taxon>Tissierella</taxon>
    </lineage>
</organism>
<evidence type="ECO:0000313" key="2">
    <source>
        <dbReference type="EMBL" id="SHF03472.1"/>
    </source>
</evidence>
<keyword evidence="3" id="KW-1185">Reference proteome</keyword>
<protein>
    <recommendedName>
        <fullName evidence="1">Putative Se/S carrier protein-like domain-containing protein</fullName>
    </recommendedName>
</protein>
<dbReference type="InterPro" id="IPR021778">
    <property type="entry name" value="Se/S_carrier-like"/>
</dbReference>
<dbReference type="RefSeq" id="WP_072977008.1">
    <property type="nucleotide sequence ID" value="NZ_FQTY01000016.1"/>
</dbReference>
<evidence type="ECO:0000259" key="1">
    <source>
        <dbReference type="Pfam" id="PF11823"/>
    </source>
</evidence>
<feature type="domain" description="Putative Se/S carrier protein-like" evidence="1">
    <location>
        <begin position="5"/>
        <end position="73"/>
    </location>
</feature>
<dbReference type="AlphaFoldDB" id="A0A1M4YDB4"/>
<dbReference type="EMBL" id="FQTY01000016">
    <property type="protein sequence ID" value="SHF03472.1"/>
    <property type="molecule type" value="Genomic_DNA"/>
</dbReference>